<keyword evidence="2" id="KW-1185">Reference proteome</keyword>
<proteinExistence type="predicted"/>
<reference evidence="1 2" key="1">
    <citation type="submission" date="2008-08" db="EMBL/GenBank/DDBJ databases">
        <authorList>
            <person name="Madupu R."/>
            <person name="Durkin A.S."/>
            <person name="Torralba M."/>
            <person name="Methe B."/>
            <person name="Sutton G.G."/>
            <person name="Strausberg R.L."/>
            <person name="Nelson K.E."/>
        </authorList>
    </citation>
    <scope>NUCLEOTIDE SEQUENCE [LARGE SCALE GENOMIC DNA]</scope>
    <source>
        <strain evidence="1 2">RM3267</strain>
    </source>
</reference>
<comment type="caution">
    <text evidence="1">The sequence shown here is derived from an EMBL/GenBank/DDBJ whole genome shotgun (WGS) entry which is preliminary data.</text>
</comment>
<dbReference type="STRING" id="553218.CAMRE0001_1292"/>
<evidence type="ECO:0000313" key="1">
    <source>
        <dbReference type="EMBL" id="EEF14716.1"/>
    </source>
</evidence>
<protein>
    <submittedName>
        <fullName evidence="1">Uncharacterized protein</fullName>
    </submittedName>
</protein>
<accession>B9CZY4</accession>
<dbReference type="EMBL" id="ACFU01000005">
    <property type="protein sequence ID" value="EEF14716.1"/>
    <property type="molecule type" value="Genomic_DNA"/>
</dbReference>
<name>B9CZY4_CAMRE</name>
<dbReference type="AlphaFoldDB" id="B9CZY4"/>
<gene>
    <name evidence="1" type="ORF">CAMRE0001_1292</name>
</gene>
<dbReference type="Proteomes" id="UP000003082">
    <property type="component" value="Unassembled WGS sequence"/>
</dbReference>
<evidence type="ECO:0000313" key="2">
    <source>
        <dbReference type="Proteomes" id="UP000003082"/>
    </source>
</evidence>
<sequence length="40" mass="4450">MAGLELGGRENLAEAPCRNFGLCRVFCAILRERFLILLAL</sequence>
<organism evidence="1 2">
    <name type="scientific">Campylobacter rectus RM3267</name>
    <dbReference type="NCBI Taxonomy" id="553218"/>
    <lineage>
        <taxon>Bacteria</taxon>
        <taxon>Pseudomonadati</taxon>
        <taxon>Campylobacterota</taxon>
        <taxon>Epsilonproteobacteria</taxon>
        <taxon>Campylobacterales</taxon>
        <taxon>Campylobacteraceae</taxon>
        <taxon>Campylobacter</taxon>
    </lineage>
</organism>